<protein>
    <submittedName>
        <fullName evidence="1">Unannotated protein</fullName>
    </submittedName>
</protein>
<dbReference type="PANTHER" id="PTHR10151:SF120">
    <property type="entry name" value="BIS(5'-ADENOSYL)-TRIPHOSPHATASE"/>
    <property type="match status" value="1"/>
</dbReference>
<proteinExistence type="predicted"/>
<gene>
    <name evidence="1" type="ORF">UFOPK1421_00070</name>
</gene>
<reference evidence="1" key="1">
    <citation type="submission" date="2020-05" db="EMBL/GenBank/DDBJ databases">
        <authorList>
            <person name="Chiriac C."/>
            <person name="Salcher M."/>
            <person name="Ghai R."/>
            <person name="Kavagutti S V."/>
        </authorList>
    </citation>
    <scope>NUCLEOTIDE SEQUENCE</scope>
</reference>
<dbReference type="Pfam" id="PF01663">
    <property type="entry name" value="Phosphodiest"/>
    <property type="match status" value="1"/>
</dbReference>
<dbReference type="InterPro" id="IPR017850">
    <property type="entry name" value="Alkaline_phosphatase_core_sf"/>
</dbReference>
<dbReference type="EMBL" id="CAEZSL010000004">
    <property type="protein sequence ID" value="CAB4532441.1"/>
    <property type="molecule type" value="Genomic_DNA"/>
</dbReference>
<accession>A0A6J6B0D0</accession>
<organism evidence="1">
    <name type="scientific">freshwater metagenome</name>
    <dbReference type="NCBI Taxonomy" id="449393"/>
    <lineage>
        <taxon>unclassified sequences</taxon>
        <taxon>metagenomes</taxon>
        <taxon>ecological metagenomes</taxon>
    </lineage>
</organism>
<sequence>MGDDVVMQENPVIPNYSGPNLTGIMPGCLLRAPGQRPQWFPKPLQEAKKIVLLLLDGLGAEQLESHRHLAPNLSSMTGSKITTIAPSTTASALTSLATGASPAEHGIVGYRMDMGDSIMNSLRWWSDSRDLRKIHPPALVQPIPPFAGLDIPVVSRTELEGTAFTEAHLRGTKPRGWRAASSIIAQCVTLVNSGEPFVYAYYDGVDKIAHERGFGPFYDAEIAAADWLVGALLSALPPGTTLVVTADHGQVQIEEPAIKLPKDVMDCVHHQSGEGRFRWLHARRGSQDNLLSISQALFAHQAWVVSREQVIEEAWLGPSKGAKMSDSVARRLGDVALVPFADVTYEDPLDSGPFPLICRHGSLTSAEMYVPFLAMTV</sequence>
<dbReference type="SUPFAM" id="SSF53649">
    <property type="entry name" value="Alkaline phosphatase-like"/>
    <property type="match status" value="1"/>
</dbReference>
<dbReference type="AlphaFoldDB" id="A0A6J6B0D0"/>
<dbReference type="GO" id="GO:0016787">
    <property type="term" value="F:hydrolase activity"/>
    <property type="evidence" value="ECO:0007669"/>
    <property type="project" value="UniProtKB-ARBA"/>
</dbReference>
<dbReference type="InterPro" id="IPR002591">
    <property type="entry name" value="Phosphodiest/P_Trfase"/>
</dbReference>
<dbReference type="PANTHER" id="PTHR10151">
    <property type="entry name" value="ECTONUCLEOTIDE PYROPHOSPHATASE/PHOSPHODIESTERASE"/>
    <property type="match status" value="1"/>
</dbReference>
<evidence type="ECO:0000313" key="1">
    <source>
        <dbReference type="EMBL" id="CAB4532441.1"/>
    </source>
</evidence>
<dbReference type="Gene3D" id="3.40.720.10">
    <property type="entry name" value="Alkaline Phosphatase, subunit A"/>
    <property type="match status" value="1"/>
</dbReference>
<name>A0A6J6B0D0_9ZZZZ</name>